<dbReference type="Gene3D" id="3.30.710.10">
    <property type="entry name" value="Potassium Channel Kv1.1, Chain A"/>
    <property type="match status" value="1"/>
</dbReference>
<accession>A0A9P6W4E0</accession>
<evidence type="ECO:0000313" key="2">
    <source>
        <dbReference type="EMBL" id="KAG0663386.1"/>
    </source>
</evidence>
<feature type="region of interest" description="Disordered" evidence="1">
    <location>
        <begin position="337"/>
        <end position="373"/>
    </location>
</feature>
<evidence type="ECO:0000256" key="1">
    <source>
        <dbReference type="SAM" id="MobiDB-lite"/>
    </source>
</evidence>
<reference evidence="2 3" key="1">
    <citation type="submission" date="2020-11" db="EMBL/GenBank/DDBJ databases">
        <title>Kefir isolates.</title>
        <authorList>
            <person name="Marcisauskas S."/>
            <person name="Kim Y."/>
            <person name="Blasche S."/>
        </authorList>
    </citation>
    <scope>NUCLEOTIDE SEQUENCE [LARGE SCALE GENOMIC DNA]</scope>
    <source>
        <strain evidence="2 3">KR</strain>
    </source>
</reference>
<name>A0A9P6W4E0_RHOMI</name>
<evidence type="ECO:0000313" key="3">
    <source>
        <dbReference type="Proteomes" id="UP000777482"/>
    </source>
</evidence>
<evidence type="ECO:0008006" key="4">
    <source>
        <dbReference type="Google" id="ProtNLM"/>
    </source>
</evidence>
<dbReference type="InterPro" id="IPR011333">
    <property type="entry name" value="SKP1/BTB/POZ_sf"/>
</dbReference>
<dbReference type="OrthoDB" id="2529262at2759"/>
<keyword evidence="3" id="KW-1185">Reference proteome</keyword>
<feature type="region of interest" description="Disordered" evidence="1">
    <location>
        <begin position="46"/>
        <end position="66"/>
    </location>
</feature>
<sequence>MHTSVKQLGGSVADTVEIRWHFERTCPTFQDGPKSSNKARAGVFAPTQNADSKWTPAFPSSSQPSGIRSSLIANTSLKPVALGSKANTGDGGPSVASKGADTTRLDKPVARARTIRLAPLPYEYLKAKHDPTSVGILLGLAVSYLGTGDPTVTSVIIPQGVILDAPGPVPLPGNWQLELKNDSDDPDTLRATFQHGSMPVGAFGRSVAVKVSFARVVGAGQLRLLHEEAWSSEVQPALVPHLFCSYGSYACPSSRSKLAAAGRWPTSEQESVQQYCCTITFLRDLQPGVLHTRHADICLQFLRPDDADLELWTTSGLLATASDYYKTLLASGCAETIPSGSKRKRGKAPPPLEHKSSGNGSPAQPTIDWHDSDDETDDFLVERDWSGRKTAKHDSTDLEYQQIDVRETAYSTMNAVLVYLMTGHIDFAPLNSLLETRSHDGTSSRRTFLDRYISIHPTLPPPVSPKSVYRLAHLLQREELQQLALDALTTSLTPKGAAHELFSPVSIAYADVRNTVIDYVIKNWEEVQASESWNEMSEKAMAGEIEGAAQISFALLRELHTKGLIRTTPAKST</sequence>
<feature type="region of interest" description="Disordered" evidence="1">
    <location>
        <begin position="83"/>
        <end position="106"/>
    </location>
</feature>
<protein>
    <recommendedName>
        <fullName evidence="4">BTB domain-containing protein</fullName>
    </recommendedName>
</protein>
<dbReference type="AlphaFoldDB" id="A0A9P6W4E0"/>
<dbReference type="Proteomes" id="UP000777482">
    <property type="component" value="Unassembled WGS sequence"/>
</dbReference>
<dbReference type="EMBL" id="PUHQ01000020">
    <property type="protein sequence ID" value="KAG0663386.1"/>
    <property type="molecule type" value="Genomic_DNA"/>
</dbReference>
<organism evidence="2 3">
    <name type="scientific">Rhodotorula mucilaginosa</name>
    <name type="common">Yeast</name>
    <name type="synonym">Rhodotorula rubra</name>
    <dbReference type="NCBI Taxonomy" id="5537"/>
    <lineage>
        <taxon>Eukaryota</taxon>
        <taxon>Fungi</taxon>
        <taxon>Dikarya</taxon>
        <taxon>Basidiomycota</taxon>
        <taxon>Pucciniomycotina</taxon>
        <taxon>Microbotryomycetes</taxon>
        <taxon>Sporidiobolales</taxon>
        <taxon>Sporidiobolaceae</taxon>
        <taxon>Rhodotorula</taxon>
    </lineage>
</organism>
<proteinExistence type="predicted"/>
<gene>
    <name evidence="2" type="ORF">C6P46_002725</name>
</gene>
<comment type="caution">
    <text evidence="2">The sequence shown here is derived from an EMBL/GenBank/DDBJ whole genome shotgun (WGS) entry which is preliminary data.</text>
</comment>